<keyword evidence="4" id="KW-0067">ATP-binding</keyword>
<dbReference type="WBParaSite" id="Minc3s00297g09638">
    <property type="protein sequence ID" value="Minc3s00297g09638"/>
    <property type="gene ID" value="Minc3s00297g09638"/>
</dbReference>
<comment type="similarity">
    <text evidence="4">Belongs to the helicase family.</text>
</comment>
<dbReference type="GO" id="GO:0008234">
    <property type="term" value="F:cysteine-type peptidase activity"/>
    <property type="evidence" value="ECO:0007669"/>
    <property type="project" value="InterPro"/>
</dbReference>
<dbReference type="Gene3D" id="3.40.395.10">
    <property type="entry name" value="Adenoviral Proteinase, Chain A"/>
    <property type="match status" value="1"/>
</dbReference>
<keyword evidence="3 4" id="KW-0378">Hydrolase</keyword>
<dbReference type="InterPro" id="IPR010285">
    <property type="entry name" value="DNA_helicase_pif1-like_DEAD"/>
</dbReference>
<dbReference type="InterPro" id="IPR038765">
    <property type="entry name" value="Papain-like_cys_pep_sf"/>
</dbReference>
<keyword evidence="4" id="KW-0234">DNA repair</keyword>
<evidence type="ECO:0000256" key="1">
    <source>
        <dbReference type="ARBA" id="ARBA00005234"/>
    </source>
</evidence>
<dbReference type="CDD" id="cd18809">
    <property type="entry name" value="SF1_C_RecD"/>
    <property type="match status" value="1"/>
</dbReference>
<evidence type="ECO:0000256" key="2">
    <source>
        <dbReference type="ARBA" id="ARBA00022670"/>
    </source>
</evidence>
<dbReference type="GO" id="GO:0005524">
    <property type="term" value="F:ATP binding"/>
    <property type="evidence" value="ECO:0007669"/>
    <property type="project" value="UniProtKB-KW"/>
</dbReference>
<comment type="cofactor">
    <cofactor evidence="4">
        <name>Mg(2+)</name>
        <dbReference type="ChEBI" id="CHEBI:18420"/>
    </cofactor>
</comment>
<keyword evidence="6" id="KW-1185">Reference proteome</keyword>
<dbReference type="InterPro" id="IPR003653">
    <property type="entry name" value="Peptidase_C48_C"/>
</dbReference>
<keyword evidence="4" id="KW-0233">DNA recombination</keyword>
<dbReference type="Pfam" id="PF21530">
    <property type="entry name" value="Pif1_2B_dom"/>
    <property type="match status" value="1"/>
</dbReference>
<keyword evidence="4" id="KW-0227">DNA damage</keyword>
<keyword evidence="4" id="KW-0547">Nucleotide-binding</keyword>
<dbReference type="EC" id="5.6.2.3" evidence="4"/>
<protein>
    <recommendedName>
        <fullName evidence="4">ATP-dependent DNA helicase</fullName>
        <ecNumber evidence="4">5.6.2.3</ecNumber>
    </recommendedName>
</protein>
<name>A0A914L9R4_MELIC</name>
<accession>A0A914L9R4</accession>
<organism evidence="6 7">
    <name type="scientific">Meloidogyne incognita</name>
    <name type="common">Southern root-knot nematode worm</name>
    <name type="synonym">Oxyuris incognita</name>
    <dbReference type="NCBI Taxonomy" id="6306"/>
    <lineage>
        <taxon>Eukaryota</taxon>
        <taxon>Metazoa</taxon>
        <taxon>Ecdysozoa</taxon>
        <taxon>Nematoda</taxon>
        <taxon>Chromadorea</taxon>
        <taxon>Rhabditida</taxon>
        <taxon>Tylenchina</taxon>
        <taxon>Tylenchomorpha</taxon>
        <taxon>Tylenchoidea</taxon>
        <taxon>Meloidogynidae</taxon>
        <taxon>Meloidogyninae</taxon>
        <taxon>Meloidogyne</taxon>
        <taxon>Meloidogyne incognita group</taxon>
    </lineage>
</organism>
<dbReference type="GO" id="GO:0006281">
    <property type="term" value="P:DNA repair"/>
    <property type="evidence" value="ECO:0007669"/>
    <property type="project" value="UniProtKB-KW"/>
</dbReference>
<dbReference type="Gene3D" id="3.40.50.300">
    <property type="entry name" value="P-loop containing nucleotide triphosphate hydrolases"/>
    <property type="match status" value="1"/>
</dbReference>
<dbReference type="SUPFAM" id="SSF54001">
    <property type="entry name" value="Cysteine proteinases"/>
    <property type="match status" value="1"/>
</dbReference>
<dbReference type="Proteomes" id="UP000887563">
    <property type="component" value="Unplaced"/>
</dbReference>
<dbReference type="Pfam" id="PF14214">
    <property type="entry name" value="Helitron_like_N"/>
    <property type="match status" value="1"/>
</dbReference>
<dbReference type="InterPro" id="IPR027417">
    <property type="entry name" value="P-loop_NTPase"/>
</dbReference>
<evidence type="ECO:0000256" key="4">
    <source>
        <dbReference type="RuleBase" id="RU363044"/>
    </source>
</evidence>
<evidence type="ECO:0000259" key="5">
    <source>
        <dbReference type="PROSITE" id="PS50600"/>
    </source>
</evidence>
<keyword evidence="4" id="KW-0347">Helicase</keyword>
<evidence type="ECO:0000313" key="7">
    <source>
        <dbReference type="WBParaSite" id="Minc3s00297g09638"/>
    </source>
</evidence>
<dbReference type="GO" id="GO:0006310">
    <property type="term" value="P:DNA recombination"/>
    <property type="evidence" value="ECO:0007669"/>
    <property type="project" value="UniProtKB-KW"/>
</dbReference>
<comment type="catalytic activity">
    <reaction evidence="4">
        <text>ATP + H2O = ADP + phosphate + H(+)</text>
        <dbReference type="Rhea" id="RHEA:13065"/>
        <dbReference type="ChEBI" id="CHEBI:15377"/>
        <dbReference type="ChEBI" id="CHEBI:15378"/>
        <dbReference type="ChEBI" id="CHEBI:30616"/>
        <dbReference type="ChEBI" id="CHEBI:43474"/>
        <dbReference type="ChEBI" id="CHEBI:456216"/>
        <dbReference type="EC" id="5.6.2.3"/>
    </reaction>
</comment>
<dbReference type="PANTHER" id="PTHR10492:SF57">
    <property type="entry name" value="ATP-DEPENDENT DNA HELICASE"/>
    <property type="match status" value="1"/>
</dbReference>
<dbReference type="Pfam" id="PF05970">
    <property type="entry name" value="PIF1"/>
    <property type="match status" value="1"/>
</dbReference>
<evidence type="ECO:0000256" key="3">
    <source>
        <dbReference type="ARBA" id="ARBA00022801"/>
    </source>
</evidence>
<evidence type="ECO:0000313" key="6">
    <source>
        <dbReference type="Proteomes" id="UP000887563"/>
    </source>
</evidence>
<dbReference type="SUPFAM" id="SSF52540">
    <property type="entry name" value="P-loop containing nucleoside triphosphate hydrolases"/>
    <property type="match status" value="2"/>
</dbReference>
<dbReference type="GO" id="GO:0000723">
    <property type="term" value="P:telomere maintenance"/>
    <property type="evidence" value="ECO:0007669"/>
    <property type="project" value="InterPro"/>
</dbReference>
<dbReference type="PANTHER" id="PTHR10492">
    <property type="match status" value="1"/>
</dbReference>
<reference evidence="7" key="1">
    <citation type="submission" date="2022-11" db="UniProtKB">
        <authorList>
            <consortium name="WormBaseParasite"/>
        </authorList>
    </citation>
    <scope>IDENTIFICATION</scope>
</reference>
<dbReference type="PROSITE" id="PS50600">
    <property type="entry name" value="ULP_PROTEASE"/>
    <property type="match status" value="1"/>
</dbReference>
<dbReference type="GO" id="GO:0043139">
    <property type="term" value="F:5'-3' DNA helicase activity"/>
    <property type="evidence" value="ECO:0007669"/>
    <property type="project" value="UniProtKB-EC"/>
</dbReference>
<dbReference type="InterPro" id="IPR025476">
    <property type="entry name" value="Helitron_helicase-like"/>
</dbReference>
<dbReference type="InterPro" id="IPR049163">
    <property type="entry name" value="Pif1-like_2B_dom"/>
</dbReference>
<keyword evidence="2" id="KW-0645">Protease</keyword>
<feature type="domain" description="Ubiquitin-like protease family profile" evidence="5">
    <location>
        <begin position="204"/>
        <end position="384"/>
    </location>
</feature>
<comment type="similarity">
    <text evidence="1">Belongs to the peptidase C48 family.</text>
</comment>
<sequence length="1947" mass="222804">MPSNLRRKRTQQREYYNRKRCRNDVNGSFESENLVDGSVNEGSLVVGNSSFLDDGCLSRDSLIVDQCSSSVDDGRLNRDSLVVGRGSDMFVDDCLGENSFEIDNLLVENTLEKSVVERDTSIESDISKIDIMSNFSSSVSRCITPVSEVSLLPKRGRPLKRTSCGGRKKKVVENSEVLHSDIVTNFEHLEFLDIPYGPLLRSDIRIFAQNINPVRDYIKDLWSNPNSWLEENYIYYYLNYLTTRTNKRIVVLDPAFSFVDYQYGDRDPLIPIENCFNYSVDYDILLMPICFPGHFGLIIYDRYNRNDIKCLFVDSLPAVDRLFNVRYPGFDIRRIDLIKQGISELTPGIDADNIQIQTLPRTQFSEQTDGVNCGFFVCLYCELYLFNNSNMLIPDLNINYERKRIIWNLSNLALANEIEYIGPSLIHSANTPNRNCFHFNLEFPGEIQENCVVNNLPVINIEPDPPSQNLRRSARIKSMQKDNEITPRCHWSHKLYPCADVRARHVVSYYDSGNIGDKDCSYCGALLFNSEINEAHYKKFKKISSSYCCRCGLVKLPSFKPHPQLLKDLTKGDTKDSLDFLKKQNVYNSLLAFASVYVGHRETKHYGGVCYLLNGEFVRKMSSMVAGDSGPSFSQLYILDADTAFQHRVSNIAYGGDRVNPDVLKSLDTLLRNCHPLANTYKSFHEQYLDKLKRDGPDSVQNFRLVLLEEREAPELIIDNTLHVRQVNLPTEETLFSLHTEESEPPILKGLFINGEQGKLFIFPPHHPQTDTLCYPLLFPCGDDSYHNKIPIERKVLNEENSDNNSDCEIDPLSDNRRKNISIRDYVKYRLALRKHEDYHNIWNSGGGLSQKYALDYNARIDSDVANYLRNEDMDLRGTIGPDALRWLQRDSGANSIADLGHVVLFRSYHPGTRPYFQDMFYDATTLMAKVRKPENSSFMFTFTSNPRWPETKRNLFYKNQKSVDRFDIISRVYEDKLRHLHYLLNKKNIFGKILGYGESREFQKRIGGPHLHRVFCTDIVPTPANISNLIYAHIPPEPPAGDNSGWANFMRKVRELLPLYQFHDCSEHCKTPNGKCKKGFPKPFSNITVLHENTPAEYYRPSPKDGGEVLKINRGKTEITYDNSKVVPYNPLILVMFQCHNNLEFAYGQTDNLKYALKYPFKGSSFSYVRSEASGLITVDEPLHYARMIYRSPTEAYSRIMSYKYAFLSHIVKALTIHLPENQKIYFTRKNTSKMISAINSGNIPDSPLSAYWKLCDKDSEVKNILFENMPETYAFNKEHRIWKKLNISNKNKNRKPRIGRIYSVSPRDPEKFALYILTKHFSGTPADLLTVNGYECQTFAEAARLRGLFEDNNVWERTLREGSISLNPSQMRQLFANILVFGGTEKCVIDGLLLWNMFIDHFYDRRCTDDVRPIRIDRALAIIEKLLLSNGRSLQEFNLPSPNNPIRNDPDRALDEFFFPHHINDDEMDEAVDTSIFDNTNLNPEQKRFFNLIRDSVLDPNSKNKLFYLSGDGGTGKTFLLNYIIYKLREMRLKVLATASTGIAATNFYAGGMTFHSAFRFGINVEPGVIPPVTVDSYFGRRIIEANLIIVDEVTILNKTIFENVNLLCKTLIPQFKNDPFAGKIVIISGDWKQSLPVVEESSAPGAQVAASIQSSELYGRFEKYRLMQNMRVIQSEIQFKDWLYSIGTGQTGDSVLIPEAMRVNSRQELYRFVFDTGFDAPVKELLKRLILSPTNRVVDLINSEIIDLINAPVHEYLSIDNPTSENPFAYNLADYEVAQLNRLTPKGLPAHNLKLKVGAVIVLLQNLNTQKGLCNGTRLIVKRLRPDLIEAETISGSSERGIIVGICRARNSYKELRPDGVSFERFQFPVRVAFCMTITKAQGQTCERLGIDIIDEPFAHGQTYTAFSRCRSGENIRVFAPGKNPDNNGNISMRNVVARGIRFD</sequence>
<proteinExistence type="inferred from homology"/>
<dbReference type="GO" id="GO:0006508">
    <property type="term" value="P:proteolysis"/>
    <property type="evidence" value="ECO:0007669"/>
    <property type="project" value="UniProtKB-KW"/>
</dbReference>